<accession>A0A382A0Q1</accession>
<dbReference type="EMBL" id="UINC01023250">
    <property type="protein sequence ID" value="SVA94533.1"/>
    <property type="molecule type" value="Genomic_DNA"/>
</dbReference>
<evidence type="ECO:0000256" key="4">
    <source>
        <dbReference type="ARBA" id="ARBA00022692"/>
    </source>
</evidence>
<evidence type="ECO:0000256" key="6">
    <source>
        <dbReference type="ARBA" id="ARBA00023136"/>
    </source>
</evidence>
<dbReference type="GO" id="GO:0005886">
    <property type="term" value="C:plasma membrane"/>
    <property type="evidence" value="ECO:0007669"/>
    <property type="project" value="UniProtKB-SubCell"/>
</dbReference>
<dbReference type="Pfam" id="PF06808">
    <property type="entry name" value="DctM"/>
    <property type="match status" value="1"/>
</dbReference>
<evidence type="ECO:0000256" key="5">
    <source>
        <dbReference type="ARBA" id="ARBA00022989"/>
    </source>
</evidence>
<feature type="transmembrane region" description="Helical" evidence="7">
    <location>
        <begin position="355"/>
        <end position="376"/>
    </location>
</feature>
<name>A0A382A0Q1_9ZZZZ</name>
<evidence type="ECO:0000256" key="2">
    <source>
        <dbReference type="ARBA" id="ARBA00022475"/>
    </source>
</evidence>
<evidence type="ECO:0000256" key="7">
    <source>
        <dbReference type="SAM" id="Phobius"/>
    </source>
</evidence>
<feature type="transmembrane region" description="Helical" evidence="7">
    <location>
        <begin position="487"/>
        <end position="509"/>
    </location>
</feature>
<dbReference type="PANTHER" id="PTHR33362">
    <property type="entry name" value="SIALIC ACID TRAP TRANSPORTER PERMEASE PROTEIN SIAT-RELATED"/>
    <property type="match status" value="1"/>
</dbReference>
<feature type="transmembrane region" description="Helical" evidence="7">
    <location>
        <begin position="441"/>
        <end position="467"/>
    </location>
</feature>
<feature type="transmembrane region" description="Helical" evidence="7">
    <location>
        <begin position="6"/>
        <end position="30"/>
    </location>
</feature>
<feature type="transmembrane region" description="Helical" evidence="7">
    <location>
        <begin position="177"/>
        <end position="206"/>
    </location>
</feature>
<keyword evidence="6 7" id="KW-0472">Membrane</keyword>
<feature type="transmembrane region" description="Helical" evidence="7">
    <location>
        <begin position="67"/>
        <end position="85"/>
    </location>
</feature>
<protein>
    <recommendedName>
        <fullName evidence="8">TRAP C4-dicarboxylate transport system permease DctM subunit domain-containing protein</fullName>
    </recommendedName>
</protein>
<feature type="transmembrane region" description="Helical" evidence="7">
    <location>
        <begin position="278"/>
        <end position="301"/>
    </location>
</feature>
<dbReference type="InterPro" id="IPR004681">
    <property type="entry name" value="TRAP_DctM"/>
</dbReference>
<evidence type="ECO:0000313" key="9">
    <source>
        <dbReference type="EMBL" id="SVA94533.1"/>
    </source>
</evidence>
<keyword evidence="5 7" id="KW-1133">Transmembrane helix</keyword>
<feature type="transmembrane region" description="Helical" evidence="7">
    <location>
        <begin position="146"/>
        <end position="171"/>
    </location>
</feature>
<proteinExistence type="predicted"/>
<evidence type="ECO:0000256" key="1">
    <source>
        <dbReference type="ARBA" id="ARBA00004429"/>
    </source>
</evidence>
<feature type="transmembrane region" description="Helical" evidence="7">
    <location>
        <begin position="227"/>
        <end position="247"/>
    </location>
</feature>
<gene>
    <name evidence="9" type="ORF">METZ01_LOCUS147387</name>
</gene>
<keyword evidence="3" id="KW-0997">Cell inner membrane</keyword>
<dbReference type="InterPro" id="IPR010656">
    <property type="entry name" value="DctM"/>
</dbReference>
<evidence type="ECO:0000259" key="8">
    <source>
        <dbReference type="Pfam" id="PF06808"/>
    </source>
</evidence>
<feature type="transmembrane region" description="Helical" evidence="7">
    <location>
        <begin position="307"/>
        <end position="324"/>
    </location>
</feature>
<keyword evidence="4 7" id="KW-0812">Transmembrane</keyword>
<dbReference type="GO" id="GO:0022857">
    <property type="term" value="F:transmembrane transporter activity"/>
    <property type="evidence" value="ECO:0007669"/>
    <property type="project" value="TreeGrafter"/>
</dbReference>
<feature type="transmembrane region" description="Helical" evidence="7">
    <location>
        <begin position="396"/>
        <end position="429"/>
    </location>
</feature>
<feature type="transmembrane region" description="Helical" evidence="7">
    <location>
        <begin position="253"/>
        <end position="271"/>
    </location>
</feature>
<organism evidence="9">
    <name type="scientific">marine metagenome</name>
    <dbReference type="NCBI Taxonomy" id="408172"/>
    <lineage>
        <taxon>unclassified sequences</taxon>
        <taxon>metagenomes</taxon>
        <taxon>ecological metagenomes</taxon>
    </lineage>
</organism>
<keyword evidence="2" id="KW-1003">Cell membrane</keyword>
<feature type="domain" description="TRAP C4-dicarboxylate transport system permease DctM subunit" evidence="8">
    <location>
        <begin position="12"/>
        <end position="504"/>
    </location>
</feature>
<reference evidence="9" key="1">
    <citation type="submission" date="2018-05" db="EMBL/GenBank/DDBJ databases">
        <authorList>
            <person name="Lanie J.A."/>
            <person name="Ng W.-L."/>
            <person name="Kazmierczak K.M."/>
            <person name="Andrzejewski T.M."/>
            <person name="Davidsen T.M."/>
            <person name="Wayne K.J."/>
            <person name="Tettelin H."/>
            <person name="Glass J.I."/>
            <person name="Rusch D."/>
            <person name="Podicherti R."/>
            <person name="Tsui H.-C.T."/>
            <person name="Winkler M.E."/>
        </authorList>
    </citation>
    <scope>NUCLEOTIDE SEQUENCE</scope>
</reference>
<dbReference type="PANTHER" id="PTHR33362:SF7">
    <property type="entry name" value="SLL1103 PROTEIN"/>
    <property type="match status" value="1"/>
</dbReference>
<feature type="transmembrane region" description="Helical" evidence="7">
    <location>
        <begin position="105"/>
        <end position="134"/>
    </location>
</feature>
<dbReference type="AlphaFoldDB" id="A0A382A0Q1"/>
<sequence>MELSVALSLVMFVVFMALILTGYNVAFSFVSTALAFSFIGDLTGTFDPNTLNVLPGRWQNALEDQTLLAVPLFVLMGAVLERSGLAERLLNAIGMLMGPLRGGVAAAVVVVGTLLAAATGVVAATVIVMGLLSLPAMVKLGYDNKLSTGVIVASGTLAQMLPPSLVLILLAQQLGVGILGLFAGALIPGLIMSGLYIAYALGISYLRPHLGPAMPKEQRTLPGTVSTLTAAKISLLMSLMLGLVMLIMSPRVALIAVPVLFVVLLGLMMVGGMLTTEVLVSIVPILALIIGVLFSIFQGIATPSESGSVGVLGALILAVLNWYVDKLLVRDGATHVSVEWRLTPKALKQAGTSTLSIVVLVMTLLFSSTFFSHMFFQLGGSDQTSEWLTAVGGGKYGFVAVAMVAVFLLGINLEFLEITFIVVPIFVPAMEAMDFSSVEKVWFAVLMAVNLNMAFISPPVGFSLFYLQSVKPPEVSTADIHKGALPFMALQAIAIVIFAAFPGITEFSYRFFSGV</sequence>
<comment type="subcellular location">
    <subcellularLocation>
        <location evidence="1">Cell inner membrane</location>
        <topology evidence="1">Multi-pass membrane protein</topology>
    </subcellularLocation>
</comment>
<evidence type="ECO:0000256" key="3">
    <source>
        <dbReference type="ARBA" id="ARBA00022519"/>
    </source>
</evidence>